<proteinExistence type="predicted"/>
<gene>
    <name evidence="2" type="ORF">E0F88_14330</name>
</gene>
<keyword evidence="3" id="KW-1185">Reference proteome</keyword>
<feature type="chain" id="PRO_5020254563" evidence="1">
    <location>
        <begin position="29"/>
        <end position="106"/>
    </location>
</feature>
<dbReference type="Proteomes" id="UP000294850">
    <property type="component" value="Unassembled WGS sequence"/>
</dbReference>
<sequence>MRNFLLPWYKVMVPLACFCGIIPVTNTACLALQADPSTDSLPVHVNGNQQVFRPLKLNLLHGQQTRDRLVQSVGYLDGERLESAPVTLLSNAFAGQLAVQNKLFIN</sequence>
<dbReference type="EMBL" id="SMFL01000004">
    <property type="protein sequence ID" value="TDE15671.1"/>
    <property type="molecule type" value="Genomic_DNA"/>
</dbReference>
<reference evidence="2 3" key="1">
    <citation type="submission" date="2019-03" db="EMBL/GenBank/DDBJ databases">
        <title>Dyadobacter AR-3-6 sp. nov., isolated from arctic soil.</title>
        <authorList>
            <person name="Chaudhary D.K."/>
        </authorList>
    </citation>
    <scope>NUCLEOTIDE SEQUENCE [LARGE SCALE GENOMIC DNA]</scope>
    <source>
        <strain evidence="2 3">AR-3-6</strain>
    </source>
</reference>
<accession>A0A4R5DU69</accession>
<dbReference type="AlphaFoldDB" id="A0A4R5DU69"/>
<evidence type="ECO:0000256" key="1">
    <source>
        <dbReference type="SAM" id="SignalP"/>
    </source>
</evidence>
<comment type="caution">
    <text evidence="2">The sequence shown here is derived from an EMBL/GenBank/DDBJ whole genome shotgun (WGS) entry which is preliminary data.</text>
</comment>
<evidence type="ECO:0000313" key="3">
    <source>
        <dbReference type="Proteomes" id="UP000294850"/>
    </source>
</evidence>
<keyword evidence="1" id="KW-0732">Signal</keyword>
<evidence type="ECO:0000313" key="2">
    <source>
        <dbReference type="EMBL" id="TDE15671.1"/>
    </source>
</evidence>
<dbReference type="RefSeq" id="WP_131958933.1">
    <property type="nucleotide sequence ID" value="NZ_SMFL01000004.1"/>
</dbReference>
<feature type="signal peptide" evidence="1">
    <location>
        <begin position="1"/>
        <end position="28"/>
    </location>
</feature>
<organism evidence="2 3">
    <name type="scientific">Dyadobacter psychrotolerans</name>
    <dbReference type="NCBI Taxonomy" id="2541721"/>
    <lineage>
        <taxon>Bacteria</taxon>
        <taxon>Pseudomonadati</taxon>
        <taxon>Bacteroidota</taxon>
        <taxon>Cytophagia</taxon>
        <taxon>Cytophagales</taxon>
        <taxon>Spirosomataceae</taxon>
        <taxon>Dyadobacter</taxon>
    </lineage>
</organism>
<name>A0A4R5DU69_9BACT</name>
<protein>
    <submittedName>
        <fullName evidence="2">Uncharacterized protein</fullName>
    </submittedName>
</protein>